<dbReference type="CDD" id="cd07035">
    <property type="entry name" value="TPP_PYR_POX_like"/>
    <property type="match status" value="1"/>
</dbReference>
<feature type="domain" description="Thiamine pyrophosphate enzyme central" evidence="5">
    <location>
        <begin position="191"/>
        <end position="326"/>
    </location>
</feature>
<dbReference type="PANTHER" id="PTHR18968:SF13">
    <property type="entry name" value="ACETOLACTATE SYNTHASE CATALYTIC SUBUNIT, MITOCHONDRIAL"/>
    <property type="match status" value="1"/>
</dbReference>
<accession>A0AAE6YBF1</accession>
<dbReference type="InterPro" id="IPR012000">
    <property type="entry name" value="Thiamin_PyroP_enz_cen_dom"/>
</dbReference>
<dbReference type="Pfam" id="PF02776">
    <property type="entry name" value="TPP_enzyme_N"/>
    <property type="match status" value="1"/>
</dbReference>
<comment type="cofactor">
    <cofactor evidence="1">
        <name>thiamine diphosphate</name>
        <dbReference type="ChEBI" id="CHEBI:58937"/>
    </cofactor>
</comment>
<reference evidence="9 11" key="2">
    <citation type="submission" date="2020-03" db="EMBL/GenBank/DDBJ databases">
        <title>Is there a link between lipid content and antibiotic production in Streptomyces?</title>
        <authorList>
            <person name="David M."/>
            <person name="Lejeune C."/>
            <person name="Abreu S."/>
            <person name="Thibessard A."/>
            <person name="Leblond P."/>
            <person name="Chaminade P."/>
            <person name="Virolle M.-J."/>
        </authorList>
    </citation>
    <scope>NUCLEOTIDE SEQUENCE [LARGE SCALE GENOMIC DNA]</scope>
    <source>
        <strain evidence="9 11">DSM 41481</strain>
    </source>
</reference>
<dbReference type="EMBL" id="CP050692">
    <property type="protein sequence ID" value="QIT46616.1"/>
    <property type="molecule type" value="Genomic_DNA"/>
</dbReference>
<dbReference type="GO" id="GO:0030976">
    <property type="term" value="F:thiamine pyrophosphate binding"/>
    <property type="evidence" value="ECO:0007669"/>
    <property type="project" value="InterPro"/>
</dbReference>
<dbReference type="RefSeq" id="WP_078634799.1">
    <property type="nucleotide sequence ID" value="NZ_CM007717.1"/>
</dbReference>
<feature type="domain" description="Thiamine pyrophosphate enzyme N-terminal TPP-binding" evidence="7">
    <location>
        <begin position="10"/>
        <end position="121"/>
    </location>
</feature>
<dbReference type="GO" id="GO:0009099">
    <property type="term" value="P:L-valine biosynthetic process"/>
    <property type="evidence" value="ECO:0007669"/>
    <property type="project" value="TreeGrafter"/>
</dbReference>
<dbReference type="AlphaFoldDB" id="A0AAE6YBF1"/>
<dbReference type="Gene3D" id="3.40.50.1220">
    <property type="entry name" value="TPP-binding domain"/>
    <property type="match status" value="1"/>
</dbReference>
<dbReference type="GO" id="GO:0009097">
    <property type="term" value="P:isoleucine biosynthetic process"/>
    <property type="evidence" value="ECO:0007669"/>
    <property type="project" value="TreeGrafter"/>
</dbReference>
<evidence type="ECO:0000256" key="1">
    <source>
        <dbReference type="ARBA" id="ARBA00001964"/>
    </source>
</evidence>
<protein>
    <submittedName>
        <fullName evidence="9">Thiamine pyrophosphate-binding protein</fullName>
    </submittedName>
</protein>
<evidence type="ECO:0000256" key="2">
    <source>
        <dbReference type="ARBA" id="ARBA00007812"/>
    </source>
</evidence>
<gene>
    <name evidence="8" type="ORF">AFM16_25925</name>
    <name evidence="9" type="ORF">HCX60_26365</name>
</gene>
<dbReference type="GO" id="GO:0003984">
    <property type="term" value="F:acetolactate synthase activity"/>
    <property type="evidence" value="ECO:0007669"/>
    <property type="project" value="TreeGrafter"/>
</dbReference>
<evidence type="ECO:0000259" key="6">
    <source>
        <dbReference type="Pfam" id="PF02775"/>
    </source>
</evidence>
<evidence type="ECO:0000256" key="3">
    <source>
        <dbReference type="ARBA" id="ARBA00023052"/>
    </source>
</evidence>
<dbReference type="EMBL" id="LHQL01000011">
    <property type="protein sequence ID" value="OOQ49663.1"/>
    <property type="molecule type" value="Genomic_DNA"/>
</dbReference>
<evidence type="ECO:0000313" key="9">
    <source>
        <dbReference type="EMBL" id="QIT46616.1"/>
    </source>
</evidence>
<dbReference type="SUPFAM" id="SSF52467">
    <property type="entry name" value="DHS-like NAD/FAD-binding domain"/>
    <property type="match status" value="1"/>
</dbReference>
<evidence type="ECO:0000313" key="8">
    <source>
        <dbReference type="EMBL" id="OOQ49663.1"/>
    </source>
</evidence>
<organism evidence="9 11">
    <name type="scientific">Streptomyces antibioticus</name>
    <dbReference type="NCBI Taxonomy" id="1890"/>
    <lineage>
        <taxon>Bacteria</taxon>
        <taxon>Bacillati</taxon>
        <taxon>Actinomycetota</taxon>
        <taxon>Actinomycetes</taxon>
        <taxon>Kitasatosporales</taxon>
        <taxon>Streptomycetaceae</taxon>
        <taxon>Streptomyces</taxon>
    </lineage>
</organism>
<evidence type="ECO:0000259" key="5">
    <source>
        <dbReference type="Pfam" id="PF00205"/>
    </source>
</evidence>
<evidence type="ECO:0000256" key="4">
    <source>
        <dbReference type="RuleBase" id="RU362132"/>
    </source>
</evidence>
<dbReference type="InterPro" id="IPR029061">
    <property type="entry name" value="THDP-binding"/>
</dbReference>
<evidence type="ECO:0000313" key="11">
    <source>
        <dbReference type="Proteomes" id="UP000502504"/>
    </source>
</evidence>
<name>A0AAE6YBF1_STRAT</name>
<proteinExistence type="inferred from homology"/>
<dbReference type="GO" id="GO:0000287">
    <property type="term" value="F:magnesium ion binding"/>
    <property type="evidence" value="ECO:0007669"/>
    <property type="project" value="InterPro"/>
</dbReference>
<dbReference type="InterPro" id="IPR045229">
    <property type="entry name" value="TPP_enz"/>
</dbReference>
<dbReference type="Pfam" id="PF00205">
    <property type="entry name" value="TPP_enzyme_M"/>
    <property type="match status" value="1"/>
</dbReference>
<sequence length="552" mass="58488">MNDLPTCWATVAHTLAAGGVRHVFGLPSDEPGLLDAASAVPGLGVTVIGDQRTAACAATGYALTAREPTVLALNSGPGFANALPGLLEASSLAVPLVVITTAVPKENIGRGAFQYVDQLSMIRDLAGWTHRVDDPGQLTWAVRQAIHRALNGRPDLTALEITDELTRTNQPPPPVIRPVRRLRTLPSPADLDEAAETLRTARRPLIVAGGGTRWPHDIEGVEELADLLEAPVLTTAAGRGAVDERHPRAFGLLGLYTTPPATDLLETADTLLLLGTRLEETARMGWTNWRTATVVQADTSPAAFGEGSPTVTHPLLGDAQSVVQELTRRLTATPGTTKAAWSAAQHRVSAAQHATAEPDFDRSPVRSTLHRISRVLGPHTLLVQENGLHDIWTYHYPVLTVAHGARPVCPGEQTMMGFGLGASIGAALARPGEPVVLVTGDSALRLSVGALDALHHHALGVIVVVLDNEGFGWPRRLRAGTPGPHIPTTWRSTPADDLARAFGGHGITVSDEETLTAALREARSRSRSGKFTLIRVQVPDDDVPAGIESSGY</sequence>
<dbReference type="InterPro" id="IPR012001">
    <property type="entry name" value="Thiamin_PyroP_enz_TPP-bd_dom"/>
</dbReference>
<keyword evidence="3 4" id="KW-0786">Thiamine pyrophosphate</keyword>
<dbReference type="InterPro" id="IPR011766">
    <property type="entry name" value="TPP_enzyme_TPP-bd"/>
</dbReference>
<dbReference type="GO" id="GO:0050660">
    <property type="term" value="F:flavin adenine dinucleotide binding"/>
    <property type="evidence" value="ECO:0007669"/>
    <property type="project" value="TreeGrafter"/>
</dbReference>
<dbReference type="SUPFAM" id="SSF52518">
    <property type="entry name" value="Thiamin diphosphate-binding fold (THDP-binding)"/>
    <property type="match status" value="2"/>
</dbReference>
<dbReference type="GO" id="GO:0005948">
    <property type="term" value="C:acetolactate synthase complex"/>
    <property type="evidence" value="ECO:0007669"/>
    <property type="project" value="TreeGrafter"/>
</dbReference>
<dbReference type="Pfam" id="PF02775">
    <property type="entry name" value="TPP_enzyme_C"/>
    <property type="match status" value="1"/>
</dbReference>
<comment type="similarity">
    <text evidence="2 4">Belongs to the TPP enzyme family.</text>
</comment>
<dbReference type="InterPro" id="IPR029035">
    <property type="entry name" value="DHS-like_NAD/FAD-binding_dom"/>
</dbReference>
<dbReference type="Proteomes" id="UP000502504">
    <property type="component" value="Chromosome"/>
</dbReference>
<dbReference type="CDD" id="cd00568">
    <property type="entry name" value="TPP_enzymes"/>
    <property type="match status" value="1"/>
</dbReference>
<evidence type="ECO:0000259" key="7">
    <source>
        <dbReference type="Pfam" id="PF02776"/>
    </source>
</evidence>
<dbReference type="GeneID" id="93961749"/>
<feature type="domain" description="Thiamine pyrophosphate enzyme TPP-binding" evidence="6">
    <location>
        <begin position="387"/>
        <end position="535"/>
    </location>
</feature>
<dbReference type="Proteomes" id="UP000190306">
    <property type="component" value="Chromosome"/>
</dbReference>
<dbReference type="PROSITE" id="PS00187">
    <property type="entry name" value="TPP_ENZYMES"/>
    <property type="match status" value="1"/>
</dbReference>
<keyword evidence="10" id="KW-1185">Reference proteome</keyword>
<dbReference type="Gene3D" id="3.40.50.970">
    <property type="match status" value="2"/>
</dbReference>
<evidence type="ECO:0000313" key="10">
    <source>
        <dbReference type="Proteomes" id="UP000190306"/>
    </source>
</evidence>
<dbReference type="PANTHER" id="PTHR18968">
    <property type="entry name" value="THIAMINE PYROPHOSPHATE ENZYMES"/>
    <property type="match status" value="1"/>
</dbReference>
<reference evidence="8 10" key="1">
    <citation type="submission" date="2015-07" db="EMBL/GenBank/DDBJ databases">
        <title>Draft Genome Sequence of Streptomyces antibioticus, IMRU 3720 reveals insights in the evolution of actinomycin biosynthetic gene clusters in Streptomyces.</title>
        <authorList>
            <person name="Crnovcic I."/>
            <person name="Ruckert C."/>
            <person name="Kalinowksi J."/>
            <person name="Keller U."/>
        </authorList>
    </citation>
    <scope>NUCLEOTIDE SEQUENCE [LARGE SCALE GENOMIC DNA]</scope>
    <source>
        <strain evidence="8 10">DSM 41481</strain>
    </source>
</reference>
<dbReference type="InterPro" id="IPR000399">
    <property type="entry name" value="TPP-bd_CS"/>
</dbReference>